<comment type="cofactor">
    <cofactor evidence="12">
        <name>[4Fe-4S] cluster</name>
        <dbReference type="ChEBI" id="CHEBI:49883"/>
    </cofactor>
    <text evidence="12">Binds 1 [4Fe-4S] cluster.</text>
</comment>
<organism evidence="14">
    <name type="scientific">Prosthecochloris aestuarii</name>
    <dbReference type="NCBI Taxonomy" id="1102"/>
    <lineage>
        <taxon>Bacteria</taxon>
        <taxon>Pseudomonadati</taxon>
        <taxon>Chlorobiota</taxon>
        <taxon>Chlorobiia</taxon>
        <taxon>Chlorobiales</taxon>
        <taxon>Chlorobiaceae</taxon>
        <taxon>Prosthecochloris</taxon>
    </lineage>
</organism>
<evidence type="ECO:0000313" key="14">
    <source>
        <dbReference type="EMBL" id="HED30491.1"/>
    </source>
</evidence>
<proteinExistence type="predicted"/>
<keyword evidence="4 12" id="KW-0285">Flavoprotein</keyword>
<comment type="catalytic activity">
    <reaction evidence="12">
        <text>a ubiquinone + reduced [electron-transfer flavoprotein] = a ubiquinol + oxidized [electron-transfer flavoprotein] + H(+)</text>
        <dbReference type="Rhea" id="RHEA:24052"/>
        <dbReference type="Rhea" id="RHEA-COMP:9565"/>
        <dbReference type="Rhea" id="RHEA-COMP:9566"/>
        <dbReference type="Rhea" id="RHEA-COMP:10685"/>
        <dbReference type="Rhea" id="RHEA-COMP:10686"/>
        <dbReference type="ChEBI" id="CHEBI:15378"/>
        <dbReference type="ChEBI" id="CHEBI:16389"/>
        <dbReference type="ChEBI" id="CHEBI:17976"/>
        <dbReference type="ChEBI" id="CHEBI:57692"/>
        <dbReference type="ChEBI" id="CHEBI:58307"/>
        <dbReference type="EC" id="1.5.5.1"/>
    </reaction>
</comment>
<dbReference type="AlphaFoldDB" id="A0A831WU87"/>
<sequence>METQHETIDADIVFAGAGPAGLSAAIHLRQLIDRHNLTSPERMIEEPELLVLEKSRHSGGHLLSGALLDPCSLKRLFPDFIERGCPVETGVSDESVWFLTRRNKIPLPYLPEPFRNDRSLVISISKFGSWLQRQAEELGITVLDSTAVMEPVIEEGRVTAIRTDDKGTGKNGQKKPGAEPGLQINTRTLVVGEGSRGSIFRQLDERFGLQPQNVAQIYETGVKEVWKVPEGRVKAGDVHHTFGYPLPSSVYGGGWIYAMTDTSVSLGFVSTAEPDNPTIDPHWNLQQFKLHPFVTSILEGGSLLEYGAKTITSGGYHAMPALYGPGFLLVGETAGMVNMQRLKGIHLAISSGMLAAETLFAALLNDDFSAEGLKDYARRFEMSDAHSELHAARHYRQAFNDGLYSGLVKAGLKLSVPGLKRTERSSPKERLKPGNRAYESFVRKRENFRPDGRLTFSRSDDLYASATRHEEDQPCHLKISPDDISAICAVQCREEYGNPCQYFCPAGVYEIDHDATPVLRLNPSNCLHCKTCDIADPYGIITWTPPEGGGGPDYKTC</sequence>
<dbReference type="GO" id="GO:0004174">
    <property type="term" value="F:electron-transferring-flavoprotein dehydrogenase activity"/>
    <property type="evidence" value="ECO:0007669"/>
    <property type="project" value="UniProtKB-UniRule"/>
</dbReference>
<feature type="domain" description="4Fe-4S ferredoxin-type" evidence="13">
    <location>
        <begin position="517"/>
        <end position="546"/>
    </location>
</feature>
<reference evidence="14" key="1">
    <citation type="journal article" date="2020" name="mSystems">
        <title>Genome- and Community-Level Interaction Insights into Carbon Utilization and Element Cycling Functions of Hydrothermarchaeota in Hydrothermal Sediment.</title>
        <authorList>
            <person name="Zhou Z."/>
            <person name="Liu Y."/>
            <person name="Xu W."/>
            <person name="Pan J."/>
            <person name="Luo Z.H."/>
            <person name="Li M."/>
        </authorList>
    </citation>
    <scope>NUCLEOTIDE SEQUENCE [LARGE SCALE GENOMIC DNA]</scope>
    <source>
        <strain evidence="14">SpSt-1181</strain>
    </source>
</reference>
<gene>
    <name evidence="14" type="ORF">ENN50_02120</name>
</gene>
<keyword evidence="3 12" id="KW-0813">Transport</keyword>
<comment type="cofactor">
    <cofactor evidence="1 12">
        <name>FAD</name>
        <dbReference type="ChEBI" id="CHEBI:57692"/>
    </cofactor>
</comment>
<dbReference type="GO" id="GO:0046872">
    <property type="term" value="F:metal ion binding"/>
    <property type="evidence" value="ECO:0007669"/>
    <property type="project" value="UniProtKB-KW"/>
</dbReference>
<dbReference type="InterPro" id="IPR007859">
    <property type="entry name" value="ETF-QO/FixX_C"/>
</dbReference>
<evidence type="ECO:0000256" key="8">
    <source>
        <dbReference type="ARBA" id="ARBA00023002"/>
    </source>
</evidence>
<evidence type="ECO:0000256" key="3">
    <source>
        <dbReference type="ARBA" id="ARBA00022448"/>
    </source>
</evidence>
<keyword evidence="6 12" id="KW-0274">FAD</keyword>
<evidence type="ECO:0000259" key="13">
    <source>
        <dbReference type="PROSITE" id="PS51379"/>
    </source>
</evidence>
<name>A0A831WU87_PROAE</name>
<evidence type="ECO:0000256" key="6">
    <source>
        <dbReference type="ARBA" id="ARBA00022827"/>
    </source>
</evidence>
<evidence type="ECO:0000256" key="7">
    <source>
        <dbReference type="ARBA" id="ARBA00022982"/>
    </source>
</evidence>
<dbReference type="Pfam" id="PF21162">
    <property type="entry name" value="ETFQO_UQ-bd"/>
    <property type="match status" value="1"/>
</dbReference>
<dbReference type="SUPFAM" id="SSF54373">
    <property type="entry name" value="FAD-linked reductases, C-terminal domain"/>
    <property type="match status" value="1"/>
</dbReference>
<comment type="caution">
    <text evidence="14">The sequence shown here is derived from an EMBL/GenBank/DDBJ whole genome shotgun (WGS) entry which is preliminary data.</text>
</comment>
<keyword evidence="5 12" id="KW-0479">Metal-binding</keyword>
<dbReference type="Gene3D" id="3.30.70.20">
    <property type="match status" value="1"/>
</dbReference>
<dbReference type="Gene3D" id="3.50.50.60">
    <property type="entry name" value="FAD/NAD(P)-binding domain"/>
    <property type="match status" value="1"/>
</dbReference>
<dbReference type="Proteomes" id="UP000886335">
    <property type="component" value="Unassembled WGS sequence"/>
</dbReference>
<comment type="function">
    <text evidence="2 12">Accepts electrons from ETF and reduces ubiquinone.</text>
</comment>
<dbReference type="EC" id="1.5.5.1" evidence="12"/>
<dbReference type="PANTHER" id="PTHR10617:SF107">
    <property type="entry name" value="ELECTRON TRANSFER FLAVOPROTEIN-UBIQUINONE OXIDOREDUCTASE, MITOCHONDRIAL"/>
    <property type="match status" value="1"/>
</dbReference>
<evidence type="ECO:0000256" key="11">
    <source>
        <dbReference type="ARBA" id="ARBA00023075"/>
    </source>
</evidence>
<evidence type="ECO:0000256" key="5">
    <source>
        <dbReference type="ARBA" id="ARBA00022723"/>
    </source>
</evidence>
<keyword evidence="10 12" id="KW-0411">Iron-sulfur</keyword>
<dbReference type="InterPro" id="IPR017896">
    <property type="entry name" value="4Fe4S_Fe-S-bd"/>
</dbReference>
<evidence type="ECO:0000256" key="2">
    <source>
        <dbReference type="ARBA" id="ARBA00002819"/>
    </source>
</evidence>
<keyword evidence="11 12" id="KW-0830">Ubiquinone</keyword>
<dbReference type="PANTHER" id="PTHR10617">
    <property type="entry name" value="ELECTRON TRANSFER FLAVOPROTEIN-UBIQUINONE OXIDOREDUCTASE"/>
    <property type="match status" value="1"/>
</dbReference>
<dbReference type="InterPro" id="IPR049398">
    <property type="entry name" value="ETF-QO/FixC_UQ-bd"/>
</dbReference>
<dbReference type="PROSITE" id="PS51379">
    <property type="entry name" value="4FE4S_FER_2"/>
    <property type="match status" value="1"/>
</dbReference>
<dbReference type="SUPFAM" id="SSF51905">
    <property type="entry name" value="FAD/NAD(P)-binding domain"/>
    <property type="match status" value="1"/>
</dbReference>
<keyword evidence="7 12" id="KW-0249">Electron transport</keyword>
<dbReference type="Gene3D" id="3.30.9.90">
    <property type="match status" value="1"/>
</dbReference>
<evidence type="ECO:0000256" key="1">
    <source>
        <dbReference type="ARBA" id="ARBA00001974"/>
    </source>
</evidence>
<evidence type="ECO:0000256" key="12">
    <source>
        <dbReference type="RuleBase" id="RU366068"/>
    </source>
</evidence>
<dbReference type="GO" id="GO:0051539">
    <property type="term" value="F:4 iron, 4 sulfur cluster binding"/>
    <property type="evidence" value="ECO:0007669"/>
    <property type="project" value="UniProtKB-UniRule"/>
</dbReference>
<dbReference type="SUPFAM" id="SSF54862">
    <property type="entry name" value="4Fe-4S ferredoxins"/>
    <property type="match status" value="1"/>
</dbReference>
<protein>
    <recommendedName>
        <fullName evidence="12">Electron transfer flavoprotein-ubiquinone oxidoreductase</fullName>
        <shortName evidence="12">ETF-QO</shortName>
        <ecNumber evidence="12">1.5.5.1</ecNumber>
    </recommendedName>
</protein>
<dbReference type="InterPro" id="IPR036188">
    <property type="entry name" value="FAD/NAD-bd_sf"/>
</dbReference>
<keyword evidence="9 12" id="KW-0408">Iron</keyword>
<evidence type="ECO:0000256" key="10">
    <source>
        <dbReference type="ARBA" id="ARBA00023014"/>
    </source>
</evidence>
<evidence type="ECO:0000256" key="9">
    <source>
        <dbReference type="ARBA" id="ARBA00023004"/>
    </source>
</evidence>
<dbReference type="Pfam" id="PF05187">
    <property type="entry name" value="Fer4_ETF_QO"/>
    <property type="match status" value="1"/>
</dbReference>
<evidence type="ECO:0000256" key="4">
    <source>
        <dbReference type="ARBA" id="ARBA00022630"/>
    </source>
</evidence>
<dbReference type="EMBL" id="DSBW01000050">
    <property type="protein sequence ID" value="HED30491.1"/>
    <property type="molecule type" value="Genomic_DNA"/>
</dbReference>
<accession>A0A831WU87</accession>
<keyword evidence="8 12" id="KW-0560">Oxidoreductase</keyword>
<dbReference type="InterPro" id="IPR040156">
    <property type="entry name" value="ETF-QO"/>
</dbReference>